<evidence type="ECO:0000313" key="2">
    <source>
        <dbReference type="EMBL" id="MFD1929709.1"/>
    </source>
</evidence>
<keyword evidence="1" id="KW-0472">Membrane</keyword>
<reference evidence="3" key="1">
    <citation type="journal article" date="2019" name="Int. J. Syst. Evol. Microbiol.">
        <title>The Global Catalogue of Microorganisms (GCM) 10K type strain sequencing project: providing services to taxonomists for standard genome sequencing and annotation.</title>
        <authorList>
            <consortium name="The Broad Institute Genomics Platform"/>
            <consortium name="The Broad Institute Genome Sequencing Center for Infectious Disease"/>
            <person name="Wu L."/>
            <person name="Ma J."/>
        </authorList>
    </citation>
    <scope>NUCLEOTIDE SEQUENCE [LARGE SCALE GENOMIC DNA]</scope>
    <source>
        <strain evidence="3">CGMCC 4.7177</strain>
    </source>
</reference>
<dbReference type="RefSeq" id="WP_381540090.1">
    <property type="nucleotide sequence ID" value="NZ_JBHUGI010000037.1"/>
</dbReference>
<dbReference type="Proteomes" id="UP001597218">
    <property type="component" value="Unassembled WGS sequence"/>
</dbReference>
<protein>
    <recommendedName>
        <fullName evidence="4">LPXTG-motif cell wall anchor domain-containing protein</fullName>
    </recommendedName>
</protein>
<sequence>MLRLMKIILLTSTCITMMIGYNKVSATSWAEIDPQEVKNRAKVIVSGTYDFSSESKPSEFIFKGLKFNVNKIYQGDVPIELIAGIDMFDVGWAEEFQDEGGEFLLFLEENEKADFLLPVGGPNGMVQISKGKVEHHSKTNIKFYEEILKMKPKTPNSEIGETGTSDQGSNPISLFLISGGALVSLLALVLLVRYLRKR</sequence>
<gene>
    <name evidence="2" type="ORF">ACFSFY_16845</name>
</gene>
<keyword evidence="1" id="KW-1133">Transmembrane helix</keyword>
<evidence type="ECO:0000256" key="1">
    <source>
        <dbReference type="SAM" id="Phobius"/>
    </source>
</evidence>
<keyword evidence="1" id="KW-0812">Transmembrane</keyword>
<proteinExistence type="predicted"/>
<evidence type="ECO:0008006" key="4">
    <source>
        <dbReference type="Google" id="ProtNLM"/>
    </source>
</evidence>
<comment type="caution">
    <text evidence="2">The sequence shown here is derived from an EMBL/GenBank/DDBJ whole genome shotgun (WGS) entry which is preliminary data.</text>
</comment>
<accession>A0ABW4SKM1</accession>
<keyword evidence="3" id="KW-1185">Reference proteome</keyword>
<name>A0ABW4SKM1_9BACL</name>
<organism evidence="2 3">
    <name type="scientific">Sporosarcina siberiensis</name>
    <dbReference type="NCBI Taxonomy" id="1365606"/>
    <lineage>
        <taxon>Bacteria</taxon>
        <taxon>Bacillati</taxon>
        <taxon>Bacillota</taxon>
        <taxon>Bacilli</taxon>
        <taxon>Bacillales</taxon>
        <taxon>Caryophanaceae</taxon>
        <taxon>Sporosarcina</taxon>
    </lineage>
</organism>
<feature type="transmembrane region" description="Helical" evidence="1">
    <location>
        <begin position="172"/>
        <end position="195"/>
    </location>
</feature>
<evidence type="ECO:0000313" key="3">
    <source>
        <dbReference type="Proteomes" id="UP001597218"/>
    </source>
</evidence>
<dbReference type="EMBL" id="JBHUGI010000037">
    <property type="protein sequence ID" value="MFD1929709.1"/>
    <property type="molecule type" value="Genomic_DNA"/>
</dbReference>